<keyword evidence="12" id="KW-1185">Reference proteome</keyword>
<dbReference type="InterPro" id="IPR029157">
    <property type="entry name" value="CEP44_CC"/>
</dbReference>
<proteinExistence type="predicted"/>
<organism evidence="11 12">
    <name type="scientific">Cebus imitator</name>
    <name type="common">Panamanian white-faced capuchin</name>
    <name type="synonym">Cebus capucinus imitator</name>
    <dbReference type="NCBI Taxonomy" id="2715852"/>
    <lineage>
        <taxon>Eukaryota</taxon>
        <taxon>Metazoa</taxon>
        <taxon>Chordata</taxon>
        <taxon>Craniata</taxon>
        <taxon>Vertebrata</taxon>
        <taxon>Euteleostomi</taxon>
        <taxon>Mammalia</taxon>
        <taxon>Eutheria</taxon>
        <taxon>Euarchontoglires</taxon>
        <taxon>Primates</taxon>
        <taxon>Haplorrhini</taxon>
        <taxon>Platyrrhini</taxon>
        <taxon>Cebidae</taxon>
        <taxon>Cebinae</taxon>
        <taxon>Cebus</taxon>
    </lineage>
</organism>
<keyword evidence="5" id="KW-0963">Cytoplasm</keyword>
<dbReference type="Ensembl" id="ENSCCAT00000033178.1">
    <property type="protein sequence ID" value="ENSCCAP00000015731.1"/>
    <property type="gene ID" value="ENSCCAG00000025645.1"/>
</dbReference>
<feature type="domain" description="Centrosomal CEP44" evidence="10">
    <location>
        <begin position="5"/>
        <end position="128"/>
    </location>
</feature>
<dbReference type="GO" id="GO:0005829">
    <property type="term" value="C:cytosol"/>
    <property type="evidence" value="ECO:0007669"/>
    <property type="project" value="Ensembl"/>
</dbReference>
<dbReference type="GO" id="GO:0005814">
    <property type="term" value="C:centriole"/>
    <property type="evidence" value="ECO:0007669"/>
    <property type="project" value="UniProtKB-SubCell"/>
</dbReference>
<comment type="subcellular location">
    <subcellularLocation>
        <location evidence="1">Cytoplasm</location>
        <location evidence="1">Cytoskeleton</location>
        <location evidence="1">Microtubule organizing center</location>
        <location evidence="1">Centrosome</location>
        <location evidence="1">Centriole</location>
    </subcellularLocation>
    <subcellularLocation>
        <location evidence="3">Cytoplasm</location>
        <location evidence="3">Cytoskeleton</location>
        <location evidence="3">Spindle pole</location>
    </subcellularLocation>
    <subcellularLocation>
        <location evidence="2">Midbody</location>
    </subcellularLocation>
</comment>
<name>A0A2K5QIL5_CEBIM</name>
<dbReference type="GO" id="GO:0030496">
    <property type="term" value="C:midbody"/>
    <property type="evidence" value="ECO:0007669"/>
    <property type="project" value="UniProtKB-SubCell"/>
</dbReference>
<evidence type="ECO:0000256" key="1">
    <source>
        <dbReference type="ARBA" id="ARBA00004114"/>
    </source>
</evidence>
<dbReference type="GeneTree" id="ENSGT00390000009873"/>
<dbReference type="GO" id="GO:0007099">
    <property type="term" value="P:centriole replication"/>
    <property type="evidence" value="ECO:0007669"/>
    <property type="project" value="Ensembl"/>
</dbReference>
<evidence type="ECO:0000313" key="12">
    <source>
        <dbReference type="Proteomes" id="UP000233040"/>
    </source>
</evidence>
<gene>
    <name evidence="11" type="primary">CEP44</name>
</gene>
<reference evidence="11" key="2">
    <citation type="submission" date="2025-09" db="UniProtKB">
        <authorList>
            <consortium name="Ensembl"/>
        </authorList>
    </citation>
    <scope>IDENTIFICATION</scope>
</reference>
<evidence type="ECO:0000256" key="4">
    <source>
        <dbReference type="ARBA" id="ARBA00014053"/>
    </source>
</evidence>
<keyword evidence="7" id="KW-0206">Cytoskeleton</keyword>
<evidence type="ECO:0000259" key="10">
    <source>
        <dbReference type="Pfam" id="PF15007"/>
    </source>
</evidence>
<evidence type="ECO:0000256" key="8">
    <source>
        <dbReference type="ARBA" id="ARBA00046235"/>
    </source>
</evidence>
<dbReference type="GO" id="GO:0010457">
    <property type="term" value="P:centriole-centriole cohesion"/>
    <property type="evidence" value="ECO:0007669"/>
    <property type="project" value="Ensembl"/>
</dbReference>
<evidence type="ECO:0000256" key="9">
    <source>
        <dbReference type="ARBA" id="ARBA00046550"/>
    </source>
</evidence>
<sequence length="387" mass="43544">MATGDLKRSLRNLEQVLRLLNYPEEVDCVGLIKGDTAASLPIISYSFTSYSPCVTELIMESNVELIAKNDLRFIDAVYKLLRDQFNYKPILTKKQFIQCGFAERKIQIVCDILNCVMKKHKELSNLQKIPSQQRKKMNSAKSEPPLSNEKISAEAIGIDSTGRFITSGKKKAVVIRHLYNEDNVNMPEDTLSTVTDVNEAVTVSDLNAAEIKMPELKVPEIEAEQQDINVNPEITAVQTMLAECQENLKKLTLIEKRLDYLEQKMKGKVMVDEKTWTNLLSRVTLLETEMLLSKKSDELNEISEDYASCSDMNLLNPHRKSKIERPASIPLSSGYSTASSDSTPRTSTINYCGLNEISENFPTWSTPSSCSSLSWLLHGFAWPLSCV</sequence>
<evidence type="ECO:0000256" key="2">
    <source>
        <dbReference type="ARBA" id="ARBA00004214"/>
    </source>
</evidence>
<dbReference type="InterPro" id="IPR033603">
    <property type="entry name" value="CEP44"/>
</dbReference>
<comment type="function">
    <text evidence="8">Centriole-enriched microtubule-binding protein involved in centriole biogenesis. In collaboration with CEP295 and POC1B, is required for the centriole-to-centrosome conversion by ensuring the formation of bona fide centriole wall. Functions as a linker component that maintains centrosome cohesion. Associates with CROCC and regulates its stability and localization to the centrosome.</text>
</comment>
<dbReference type="AlphaFoldDB" id="A0A2K5QIL5"/>
<keyword evidence="6" id="KW-0175">Coiled coil</keyword>
<evidence type="ECO:0000256" key="6">
    <source>
        <dbReference type="ARBA" id="ARBA00023054"/>
    </source>
</evidence>
<evidence type="ECO:0000256" key="7">
    <source>
        <dbReference type="ARBA" id="ARBA00023212"/>
    </source>
</evidence>
<dbReference type="PANTHER" id="PTHR31477">
    <property type="entry name" value="CENTROSOMAL PROTEIN OF 44 KDA"/>
    <property type="match status" value="1"/>
</dbReference>
<protein>
    <recommendedName>
        <fullName evidence="4">Centrosomal protein of 44 kDa</fullName>
    </recommendedName>
</protein>
<dbReference type="GO" id="GO:0036064">
    <property type="term" value="C:ciliary basal body"/>
    <property type="evidence" value="ECO:0007669"/>
    <property type="project" value="Ensembl"/>
</dbReference>
<dbReference type="GO" id="GO:0008017">
    <property type="term" value="F:microtubule binding"/>
    <property type="evidence" value="ECO:0007669"/>
    <property type="project" value="Ensembl"/>
</dbReference>
<dbReference type="PANTHER" id="PTHR31477:SF1">
    <property type="entry name" value="CENTROSOMAL PROTEIN OF 44 KDA"/>
    <property type="match status" value="1"/>
</dbReference>
<comment type="subunit">
    <text evidence="9">Interacts with CROCC. Interacts with POC1B; the interaction is direct and recruits POC1B to centriolar microtubules. Binds to centriolar microtubules.</text>
</comment>
<dbReference type="Pfam" id="PF15007">
    <property type="entry name" value="CEP44"/>
    <property type="match status" value="1"/>
</dbReference>
<dbReference type="Proteomes" id="UP000233040">
    <property type="component" value="Unassembled WGS sequence"/>
</dbReference>
<dbReference type="STRING" id="9516.ENSCCAP00000015731"/>
<evidence type="ECO:0000256" key="3">
    <source>
        <dbReference type="ARBA" id="ARBA00004647"/>
    </source>
</evidence>
<reference evidence="11" key="1">
    <citation type="submission" date="2025-08" db="UniProtKB">
        <authorList>
            <consortium name="Ensembl"/>
        </authorList>
    </citation>
    <scope>IDENTIFICATION</scope>
</reference>
<accession>A0A2K5QIL5</accession>
<evidence type="ECO:0000256" key="5">
    <source>
        <dbReference type="ARBA" id="ARBA00022490"/>
    </source>
</evidence>
<dbReference type="GO" id="GO:0005813">
    <property type="term" value="C:centrosome"/>
    <property type="evidence" value="ECO:0007669"/>
    <property type="project" value="Ensembl"/>
</dbReference>
<dbReference type="GO" id="GO:0000922">
    <property type="term" value="C:spindle pole"/>
    <property type="evidence" value="ECO:0007669"/>
    <property type="project" value="UniProtKB-SubCell"/>
</dbReference>
<evidence type="ECO:0000313" key="11">
    <source>
        <dbReference type="Ensembl" id="ENSCCAP00000015731.1"/>
    </source>
</evidence>
<dbReference type="OMA" id="NWMEDKL"/>